<keyword evidence="4" id="KW-1185">Reference proteome</keyword>
<feature type="signal peptide" evidence="2">
    <location>
        <begin position="1"/>
        <end position="27"/>
    </location>
</feature>
<comment type="caution">
    <text evidence="3">The sequence shown here is derived from an EMBL/GenBank/DDBJ whole genome shotgun (WGS) entry which is preliminary data.</text>
</comment>
<gene>
    <name evidence="3" type="ORF">GMJLKIPL_4074</name>
</gene>
<feature type="chain" id="PRO_5046338650" evidence="2">
    <location>
        <begin position="28"/>
        <end position="83"/>
    </location>
</feature>
<keyword evidence="2" id="KW-0732">Signal</keyword>
<dbReference type="EMBL" id="BPQQ01000048">
    <property type="protein sequence ID" value="GJE02130.1"/>
    <property type="molecule type" value="Genomic_DNA"/>
</dbReference>
<protein>
    <submittedName>
        <fullName evidence="3">Uncharacterized protein</fullName>
    </submittedName>
</protein>
<name>A0ABQ4SFZ0_9HYPH</name>
<evidence type="ECO:0000313" key="3">
    <source>
        <dbReference type="EMBL" id="GJE02130.1"/>
    </source>
</evidence>
<accession>A0ABQ4SFZ0</accession>
<evidence type="ECO:0000313" key="4">
    <source>
        <dbReference type="Proteomes" id="UP001055153"/>
    </source>
</evidence>
<dbReference type="RefSeq" id="WP_238237552.1">
    <property type="nucleotide sequence ID" value="NZ_BPQQ01000048.1"/>
</dbReference>
<evidence type="ECO:0000256" key="1">
    <source>
        <dbReference type="SAM" id="MobiDB-lite"/>
    </source>
</evidence>
<evidence type="ECO:0000256" key="2">
    <source>
        <dbReference type="SAM" id="SignalP"/>
    </source>
</evidence>
<feature type="compositionally biased region" description="Basic and acidic residues" evidence="1">
    <location>
        <begin position="48"/>
        <end position="60"/>
    </location>
</feature>
<reference evidence="3" key="2">
    <citation type="submission" date="2021-08" db="EMBL/GenBank/DDBJ databases">
        <authorList>
            <person name="Tani A."/>
            <person name="Ola A."/>
            <person name="Ogura Y."/>
            <person name="Katsura K."/>
            <person name="Hayashi T."/>
        </authorList>
    </citation>
    <scope>NUCLEOTIDE SEQUENCE</scope>
    <source>
        <strain evidence="3">DSM 17168</strain>
    </source>
</reference>
<sequence>MPPSPHRTILAAVVLAIMGIAAGSAPAAETTPPASEADPAAARTLLDERQANARRQRDGRPSVWMLVPARSKAGPAGPEPSAE</sequence>
<organism evidence="3 4">
    <name type="scientific">Methylobacterium isbiliense</name>
    <dbReference type="NCBI Taxonomy" id="315478"/>
    <lineage>
        <taxon>Bacteria</taxon>
        <taxon>Pseudomonadati</taxon>
        <taxon>Pseudomonadota</taxon>
        <taxon>Alphaproteobacteria</taxon>
        <taxon>Hyphomicrobiales</taxon>
        <taxon>Methylobacteriaceae</taxon>
        <taxon>Methylobacterium</taxon>
    </lineage>
</organism>
<reference evidence="3" key="1">
    <citation type="journal article" date="2021" name="Front. Microbiol.">
        <title>Comprehensive Comparative Genomics and Phenotyping of Methylobacterium Species.</title>
        <authorList>
            <person name="Alessa O."/>
            <person name="Ogura Y."/>
            <person name="Fujitani Y."/>
            <person name="Takami H."/>
            <person name="Hayashi T."/>
            <person name="Sahin N."/>
            <person name="Tani A."/>
        </authorList>
    </citation>
    <scope>NUCLEOTIDE SEQUENCE</scope>
    <source>
        <strain evidence="3">DSM 17168</strain>
    </source>
</reference>
<feature type="region of interest" description="Disordered" evidence="1">
    <location>
        <begin position="48"/>
        <end position="83"/>
    </location>
</feature>
<dbReference type="Proteomes" id="UP001055153">
    <property type="component" value="Unassembled WGS sequence"/>
</dbReference>
<proteinExistence type="predicted"/>